<dbReference type="SUPFAM" id="SSF56925">
    <property type="entry name" value="OMPA-like"/>
    <property type="match status" value="1"/>
</dbReference>
<keyword evidence="5" id="KW-1185">Reference proteome</keyword>
<dbReference type="Proteomes" id="UP000773469">
    <property type="component" value="Unassembled WGS sequence"/>
</dbReference>
<accession>A0ABQ4PCH8</accession>
<feature type="chain" id="PRO_5045473771" evidence="2">
    <location>
        <begin position="22"/>
        <end position="207"/>
    </location>
</feature>
<keyword evidence="1 2" id="KW-0732">Signal</keyword>
<evidence type="ECO:0000313" key="4">
    <source>
        <dbReference type="EMBL" id="GIU45244.1"/>
    </source>
</evidence>
<dbReference type="InterPro" id="IPR011250">
    <property type="entry name" value="OMP/PagP_B-barrel"/>
</dbReference>
<name>A0ABQ4PCH8_SHECO</name>
<dbReference type="Pfam" id="PF13505">
    <property type="entry name" value="OMP_b-brl"/>
    <property type="match status" value="1"/>
</dbReference>
<sequence length="207" mass="22550">MKMRLVFTTGILSLLSAPLMANSELFVAPFTGYSFAASDLDATQSNSEQNTSVKIGESGHYGLIMGMKTKDPGDIYLLYSHQSTDMRAGGSFTPDTLADLNVDYLHVGGSLYFPNGALRPYVTASVGLTQMRPSGEYSNESRFSMGFGAGVEYQLNKRFSLFADARGYATFVSSDNALFCDASQCIWNIRADIMWQGQVNAGIKLSF</sequence>
<dbReference type="InterPro" id="IPR027385">
    <property type="entry name" value="Beta-barrel_OMP"/>
</dbReference>
<evidence type="ECO:0000313" key="5">
    <source>
        <dbReference type="Proteomes" id="UP000773469"/>
    </source>
</evidence>
<evidence type="ECO:0000259" key="3">
    <source>
        <dbReference type="Pfam" id="PF13505"/>
    </source>
</evidence>
<dbReference type="RefSeq" id="WP_373316143.1">
    <property type="nucleotide sequence ID" value="NZ_BPEU01000031.1"/>
</dbReference>
<protein>
    <submittedName>
        <fullName evidence="4">Outer membrane protein</fullName>
    </submittedName>
</protein>
<evidence type="ECO:0000256" key="1">
    <source>
        <dbReference type="ARBA" id="ARBA00022729"/>
    </source>
</evidence>
<reference evidence="4 5" key="1">
    <citation type="submission" date="2021-05" db="EMBL/GenBank/DDBJ databases">
        <title>Molecular characterization for Shewanella algae harboring chromosomal blaOXA-55-like strains isolated from clinical and environment sample.</title>
        <authorList>
            <person name="Ohama Y."/>
            <person name="Aoki K."/>
            <person name="Harada S."/>
            <person name="Moriya K."/>
            <person name="Ishii Y."/>
            <person name="Tateda K."/>
        </authorList>
    </citation>
    <scope>NUCLEOTIDE SEQUENCE [LARGE SCALE GENOMIC DNA]</scope>
    <source>
        <strain evidence="4 5">MBTL60-118</strain>
    </source>
</reference>
<dbReference type="Gene3D" id="2.40.160.20">
    <property type="match status" value="1"/>
</dbReference>
<gene>
    <name evidence="4" type="ORF">TUM3794_35110</name>
</gene>
<proteinExistence type="predicted"/>
<organism evidence="4 5">
    <name type="scientific">Shewanella colwelliana</name>
    <name type="common">Alteromonas colwelliana</name>
    <dbReference type="NCBI Taxonomy" id="23"/>
    <lineage>
        <taxon>Bacteria</taxon>
        <taxon>Pseudomonadati</taxon>
        <taxon>Pseudomonadota</taxon>
        <taxon>Gammaproteobacteria</taxon>
        <taxon>Alteromonadales</taxon>
        <taxon>Shewanellaceae</taxon>
        <taxon>Shewanella</taxon>
    </lineage>
</organism>
<feature type="signal peptide" evidence="2">
    <location>
        <begin position="1"/>
        <end position="21"/>
    </location>
</feature>
<feature type="domain" description="Outer membrane protein beta-barrel" evidence="3">
    <location>
        <begin position="12"/>
        <end position="181"/>
    </location>
</feature>
<comment type="caution">
    <text evidence="4">The sequence shown here is derived from an EMBL/GenBank/DDBJ whole genome shotgun (WGS) entry which is preliminary data.</text>
</comment>
<dbReference type="EMBL" id="BPEU01000031">
    <property type="protein sequence ID" value="GIU45244.1"/>
    <property type="molecule type" value="Genomic_DNA"/>
</dbReference>
<evidence type="ECO:0000256" key="2">
    <source>
        <dbReference type="SAM" id="SignalP"/>
    </source>
</evidence>